<protein>
    <submittedName>
        <fullName evidence="1">Uncharacterized protein</fullName>
    </submittedName>
</protein>
<dbReference type="EMBL" id="PYGD01000002">
    <property type="protein sequence ID" value="PSK93240.1"/>
    <property type="molecule type" value="Genomic_DNA"/>
</dbReference>
<organism evidence="1 2">
    <name type="scientific">Taibaiella chishuiensis</name>
    <dbReference type="NCBI Taxonomy" id="1434707"/>
    <lineage>
        <taxon>Bacteria</taxon>
        <taxon>Pseudomonadati</taxon>
        <taxon>Bacteroidota</taxon>
        <taxon>Chitinophagia</taxon>
        <taxon>Chitinophagales</taxon>
        <taxon>Chitinophagaceae</taxon>
        <taxon>Taibaiella</taxon>
    </lineage>
</organism>
<evidence type="ECO:0000313" key="2">
    <source>
        <dbReference type="Proteomes" id="UP000240572"/>
    </source>
</evidence>
<comment type="caution">
    <text evidence="1">The sequence shown here is derived from an EMBL/GenBank/DDBJ whole genome shotgun (WGS) entry which is preliminary data.</text>
</comment>
<name>A0A2P8D7N6_9BACT</name>
<accession>A0A2P8D7N6</accession>
<reference evidence="1 2" key="1">
    <citation type="submission" date="2018-03" db="EMBL/GenBank/DDBJ databases">
        <title>Genomic Encyclopedia of Type Strains, Phase III (KMG-III): the genomes of soil and plant-associated and newly described type strains.</title>
        <authorList>
            <person name="Whitman W."/>
        </authorList>
    </citation>
    <scope>NUCLEOTIDE SEQUENCE [LARGE SCALE GENOMIC DNA]</scope>
    <source>
        <strain evidence="1 2">CGMCC 1.12700</strain>
    </source>
</reference>
<sequence>MCIAADDGNNLDDMVFRTDAEERHQPKAARIYQRYMEQLQAYFNVQAEARVNPVMVMFVTDTKPICSTAYNSICLSSCYDYIFRLSLF</sequence>
<dbReference type="Proteomes" id="UP000240572">
    <property type="component" value="Unassembled WGS sequence"/>
</dbReference>
<keyword evidence="2" id="KW-1185">Reference proteome</keyword>
<proteinExistence type="predicted"/>
<dbReference type="AlphaFoldDB" id="A0A2P8D7N6"/>
<gene>
    <name evidence="1" type="ORF">B0I18_102210</name>
</gene>
<evidence type="ECO:0000313" key="1">
    <source>
        <dbReference type="EMBL" id="PSK93240.1"/>
    </source>
</evidence>
<dbReference type="OrthoDB" id="9988170at2"/>
<dbReference type="RefSeq" id="WP_106522258.1">
    <property type="nucleotide sequence ID" value="NZ_PYGD01000002.1"/>
</dbReference>